<name>A0A1F6CZ42_9BACT</name>
<accession>A0A1F6CZ42</accession>
<dbReference type="EMBL" id="MFKT01000004">
    <property type="protein sequence ID" value="OGG54102.1"/>
    <property type="molecule type" value="Genomic_DNA"/>
</dbReference>
<reference evidence="1 2" key="1">
    <citation type="journal article" date="2016" name="Nat. Commun.">
        <title>Thousands of microbial genomes shed light on interconnected biogeochemical processes in an aquifer system.</title>
        <authorList>
            <person name="Anantharaman K."/>
            <person name="Brown C.T."/>
            <person name="Hug L.A."/>
            <person name="Sharon I."/>
            <person name="Castelle C.J."/>
            <person name="Probst A.J."/>
            <person name="Thomas B.C."/>
            <person name="Singh A."/>
            <person name="Wilkins M.J."/>
            <person name="Karaoz U."/>
            <person name="Brodie E.L."/>
            <person name="Williams K.H."/>
            <person name="Hubbard S.S."/>
            <person name="Banfield J.F."/>
        </authorList>
    </citation>
    <scope>NUCLEOTIDE SEQUENCE [LARGE SCALE GENOMIC DNA]</scope>
</reference>
<comment type="caution">
    <text evidence="1">The sequence shown here is derived from an EMBL/GenBank/DDBJ whole genome shotgun (WGS) entry which is preliminary data.</text>
</comment>
<protein>
    <submittedName>
        <fullName evidence="1">Uncharacterized protein</fullName>
    </submittedName>
</protein>
<evidence type="ECO:0000313" key="1">
    <source>
        <dbReference type="EMBL" id="OGG54102.1"/>
    </source>
</evidence>
<sequence>MLDRAAAKETKNPDQAAQLYGPAWFASEMILKLSIALPLRASDFGALYLPADMKDLMDIR</sequence>
<dbReference type="AlphaFoldDB" id="A0A1F6CZ42"/>
<dbReference type="Proteomes" id="UP000176863">
    <property type="component" value="Unassembled WGS sequence"/>
</dbReference>
<organism evidence="1 2">
    <name type="scientific">Candidatus Kaiserbacteria bacterium RIFCSPHIGHO2_01_FULL_53_29</name>
    <dbReference type="NCBI Taxonomy" id="1798480"/>
    <lineage>
        <taxon>Bacteria</taxon>
        <taxon>Candidatus Kaiseribacteriota</taxon>
    </lineage>
</organism>
<evidence type="ECO:0000313" key="2">
    <source>
        <dbReference type="Proteomes" id="UP000176863"/>
    </source>
</evidence>
<gene>
    <name evidence="1" type="ORF">A2851_03585</name>
</gene>
<proteinExistence type="predicted"/>